<dbReference type="PROSITE" id="PS00615">
    <property type="entry name" value="C_TYPE_LECTIN_1"/>
    <property type="match status" value="1"/>
</dbReference>
<evidence type="ECO:0000259" key="5">
    <source>
        <dbReference type="PROSITE" id="PS50041"/>
    </source>
</evidence>
<dbReference type="CDD" id="cd03590">
    <property type="entry name" value="CLECT_DC-SIGN_like"/>
    <property type="match status" value="1"/>
</dbReference>
<feature type="transmembrane region" description="Helical" evidence="4">
    <location>
        <begin position="56"/>
        <end position="79"/>
    </location>
</feature>
<dbReference type="GO" id="GO:0030246">
    <property type="term" value="F:carbohydrate binding"/>
    <property type="evidence" value="ECO:0007669"/>
    <property type="project" value="UniProtKB-KW"/>
</dbReference>
<feature type="domain" description="C-type lectin" evidence="5">
    <location>
        <begin position="178"/>
        <end position="300"/>
    </location>
</feature>
<dbReference type="SUPFAM" id="SSF56436">
    <property type="entry name" value="C-type lectin-like"/>
    <property type="match status" value="1"/>
</dbReference>
<dbReference type="InterPro" id="IPR050111">
    <property type="entry name" value="C-type_lectin/snaclec_domain"/>
</dbReference>
<organism evidence="6 7">
    <name type="scientific">Anabas testudineus</name>
    <name type="common">Climbing perch</name>
    <name type="synonym">Anthias testudineus</name>
    <dbReference type="NCBI Taxonomy" id="64144"/>
    <lineage>
        <taxon>Eukaryota</taxon>
        <taxon>Metazoa</taxon>
        <taxon>Chordata</taxon>
        <taxon>Craniata</taxon>
        <taxon>Vertebrata</taxon>
        <taxon>Euteleostomi</taxon>
        <taxon>Actinopterygii</taxon>
        <taxon>Neopterygii</taxon>
        <taxon>Teleostei</taxon>
        <taxon>Neoteleostei</taxon>
        <taxon>Acanthomorphata</taxon>
        <taxon>Anabantaria</taxon>
        <taxon>Anabantiformes</taxon>
        <taxon>Anabantoidei</taxon>
        <taxon>Anabantidae</taxon>
        <taxon>Anabas</taxon>
    </lineage>
</organism>
<sequence>MEDSQSRSEPDDEMSSEEKKIFRNIRGDGRSHSRSQTLGQGLFTKGGGPAIPPHRLVILCLTLMNAVLLIAAVVIGIYCGKAKDFQISHSAATPLMVELNFLRNHSGIIKDKVKAQAALVRERANHLQLKMQVKQKKTITDGFQSKIETLKTEKIKLQSNKTSLEENCERCLPGWILLKSSCYYFSKQESTSRKNWQDSRADCVSHGGDLLVVNNLEEQQLICDNFPSQSGSSAWWNNGFWIGLTDVVTEGTWIWVNNVTETETMYWRHGQPNRTGPQSGNCAAFYRFHDTTATWYNGKCLTQMLNWICEMQPR</sequence>
<evidence type="ECO:0000256" key="2">
    <source>
        <dbReference type="ARBA" id="ARBA00023157"/>
    </source>
</evidence>
<dbReference type="AlphaFoldDB" id="A0A7N6FAV0"/>
<dbReference type="Pfam" id="PF00059">
    <property type="entry name" value="Lectin_C"/>
    <property type="match status" value="1"/>
</dbReference>
<keyword evidence="4" id="KW-0472">Membrane</keyword>
<dbReference type="GeneTree" id="ENSGT01030000234575"/>
<name>A0A7N6FAV0_ANATE</name>
<reference evidence="6" key="2">
    <citation type="submission" date="2025-08" db="UniProtKB">
        <authorList>
            <consortium name="Ensembl"/>
        </authorList>
    </citation>
    <scope>IDENTIFICATION</scope>
</reference>
<feature type="compositionally biased region" description="Basic and acidic residues" evidence="3">
    <location>
        <begin position="16"/>
        <end position="31"/>
    </location>
</feature>
<dbReference type="InterPro" id="IPR016187">
    <property type="entry name" value="CTDL_fold"/>
</dbReference>
<keyword evidence="7" id="KW-1185">Reference proteome</keyword>
<evidence type="ECO:0000256" key="4">
    <source>
        <dbReference type="SAM" id="Phobius"/>
    </source>
</evidence>
<dbReference type="InterPro" id="IPR016186">
    <property type="entry name" value="C-type_lectin-like/link_sf"/>
</dbReference>
<keyword evidence="4" id="KW-0812">Transmembrane</keyword>
<accession>A0A7N6FAV0</accession>
<dbReference type="GeneID" id="113159683"/>
<evidence type="ECO:0000256" key="3">
    <source>
        <dbReference type="SAM" id="MobiDB-lite"/>
    </source>
</evidence>
<protein>
    <recommendedName>
        <fullName evidence="5">C-type lectin domain-containing protein</fullName>
    </recommendedName>
</protein>
<dbReference type="InterPro" id="IPR033989">
    <property type="entry name" value="CD209-like_CTLD"/>
</dbReference>
<reference evidence="6" key="3">
    <citation type="submission" date="2025-09" db="UniProtKB">
        <authorList>
            <consortium name="Ensembl"/>
        </authorList>
    </citation>
    <scope>IDENTIFICATION</scope>
</reference>
<dbReference type="Gene3D" id="3.10.100.10">
    <property type="entry name" value="Mannose-Binding Protein A, subunit A"/>
    <property type="match status" value="1"/>
</dbReference>
<keyword evidence="1" id="KW-0430">Lectin</keyword>
<evidence type="ECO:0000313" key="7">
    <source>
        <dbReference type="Proteomes" id="UP000265040"/>
    </source>
</evidence>
<dbReference type="InterPro" id="IPR018378">
    <property type="entry name" value="C-type_lectin_CS"/>
</dbReference>
<dbReference type="PANTHER" id="PTHR22803">
    <property type="entry name" value="MANNOSE, PHOSPHOLIPASE, LECTIN RECEPTOR RELATED"/>
    <property type="match status" value="1"/>
</dbReference>
<feature type="region of interest" description="Disordered" evidence="3">
    <location>
        <begin position="1"/>
        <end position="41"/>
    </location>
</feature>
<dbReference type="Ensembl" id="ENSATET00000071887.2">
    <property type="protein sequence ID" value="ENSATEP00000047931.1"/>
    <property type="gene ID" value="ENSATEG00000027230.2"/>
</dbReference>
<dbReference type="RefSeq" id="XP_026212308.1">
    <property type="nucleotide sequence ID" value="XM_026356523.1"/>
</dbReference>
<keyword evidence="2" id="KW-1015">Disulfide bond</keyword>
<proteinExistence type="predicted"/>
<dbReference type="SMART" id="SM00034">
    <property type="entry name" value="CLECT"/>
    <property type="match status" value="1"/>
</dbReference>
<dbReference type="PROSITE" id="PS50041">
    <property type="entry name" value="C_TYPE_LECTIN_2"/>
    <property type="match status" value="1"/>
</dbReference>
<dbReference type="Proteomes" id="UP000265040">
    <property type="component" value="Chromosome 12"/>
</dbReference>
<evidence type="ECO:0000313" key="6">
    <source>
        <dbReference type="Ensembl" id="ENSATEP00000047931.1"/>
    </source>
</evidence>
<evidence type="ECO:0000256" key="1">
    <source>
        <dbReference type="ARBA" id="ARBA00022734"/>
    </source>
</evidence>
<dbReference type="InterPro" id="IPR001304">
    <property type="entry name" value="C-type_lectin-like"/>
</dbReference>
<reference evidence="6" key="1">
    <citation type="submission" date="2021-04" db="EMBL/GenBank/DDBJ databases">
        <authorList>
            <consortium name="Wellcome Sanger Institute Data Sharing"/>
        </authorList>
    </citation>
    <scope>NUCLEOTIDE SEQUENCE [LARGE SCALE GENOMIC DNA]</scope>
</reference>
<keyword evidence="4" id="KW-1133">Transmembrane helix</keyword>